<keyword evidence="6" id="KW-1185">Reference proteome</keyword>
<dbReference type="NCBIfam" id="NF007297">
    <property type="entry name" value="PRK09775.1"/>
    <property type="match status" value="1"/>
</dbReference>
<keyword evidence="2" id="KW-0808">Transferase</keyword>
<dbReference type="EMBL" id="CP051774">
    <property type="protein sequence ID" value="QJE99061.1"/>
    <property type="molecule type" value="Genomic_DNA"/>
</dbReference>
<feature type="domain" description="HipA-like C-terminal" evidence="4">
    <location>
        <begin position="213"/>
        <end position="387"/>
    </location>
</feature>
<dbReference type="KEGG" id="luo:HHL09_25875"/>
<dbReference type="InterPro" id="IPR012893">
    <property type="entry name" value="HipA-like_C"/>
</dbReference>
<evidence type="ECO:0000256" key="3">
    <source>
        <dbReference type="ARBA" id="ARBA00022777"/>
    </source>
</evidence>
<accession>A0A858RQY5</accession>
<reference evidence="5 6" key="1">
    <citation type="submission" date="2020-04" db="EMBL/GenBank/DDBJ databases">
        <title>Luteolibacter sp. G-1-1-1 isolated from soil.</title>
        <authorList>
            <person name="Dahal R.H."/>
        </authorList>
    </citation>
    <scope>NUCLEOTIDE SEQUENCE [LARGE SCALE GENOMIC DNA]</scope>
    <source>
        <strain evidence="5 6">G-1-1-1</strain>
    </source>
</reference>
<dbReference type="RefSeq" id="WP_169457547.1">
    <property type="nucleotide sequence ID" value="NZ_CP051774.1"/>
</dbReference>
<gene>
    <name evidence="5" type="primary">yjjJ</name>
    <name evidence="5" type="ORF">HHL09_25875</name>
</gene>
<sequence length="456" mass="51092">MEDISQRLRARGPLEAVDLEGLLRVNRSTITRTLGRMPDVVRLGQTRRTRYALRREIRNSGNSWPIFRIDARGQARRLGLLEAFHDRVWRVTWEEPAPEWADRFSDPEGVWEGFPFFLGDIRPQGFLGRLAARGASRQLQIPEDPRDWEDDHTLIYLAHAGTDVPGDIILGEDCLRDALSLGISPHHPLRPEEVGARYPELAEGIATLPQPGSSAGGEHPKFLATLIERDESQRPVLVKFSPPFSQDLGRRWADLLVMEWHALDLLSGIGLAEPGARVIDAGERRFLEVPRFDRSPQGGRNGVVSLEALHGSAIGGMRTDWVSRVAELAEAGFASESALRDTRRLQAFGELIGNTDMHAGNLAFRLSDTLPFELTPAYDMLPMIWAPTPQGELVERRFEPRPPLPDSAEAWREMLGHAREFWQRVAGDLRISESSRNRAGSAGSHLERLASRFAES</sequence>
<keyword evidence="3" id="KW-0418">Kinase</keyword>
<proteinExistence type="inferred from homology"/>
<organism evidence="5 6">
    <name type="scientific">Luteolibacter luteus</name>
    <dbReference type="NCBI Taxonomy" id="2728835"/>
    <lineage>
        <taxon>Bacteria</taxon>
        <taxon>Pseudomonadati</taxon>
        <taxon>Verrucomicrobiota</taxon>
        <taxon>Verrucomicrobiia</taxon>
        <taxon>Verrucomicrobiales</taxon>
        <taxon>Verrucomicrobiaceae</taxon>
        <taxon>Luteolibacter</taxon>
    </lineage>
</organism>
<dbReference type="GO" id="GO:0005829">
    <property type="term" value="C:cytosol"/>
    <property type="evidence" value="ECO:0007669"/>
    <property type="project" value="TreeGrafter"/>
</dbReference>
<name>A0A858RQY5_9BACT</name>
<dbReference type="GO" id="GO:0004674">
    <property type="term" value="F:protein serine/threonine kinase activity"/>
    <property type="evidence" value="ECO:0007669"/>
    <property type="project" value="TreeGrafter"/>
</dbReference>
<evidence type="ECO:0000313" key="6">
    <source>
        <dbReference type="Proteomes" id="UP000501812"/>
    </source>
</evidence>
<dbReference type="InterPro" id="IPR052028">
    <property type="entry name" value="HipA_Ser/Thr_kinase"/>
</dbReference>
<evidence type="ECO:0000313" key="5">
    <source>
        <dbReference type="EMBL" id="QJE99061.1"/>
    </source>
</evidence>
<evidence type="ECO:0000259" key="4">
    <source>
        <dbReference type="Pfam" id="PF07804"/>
    </source>
</evidence>
<evidence type="ECO:0000256" key="2">
    <source>
        <dbReference type="ARBA" id="ARBA00022679"/>
    </source>
</evidence>
<protein>
    <submittedName>
        <fullName evidence="5">Type II toxin-antitoxin system HipA family toxin YjjJ</fullName>
    </submittedName>
</protein>
<dbReference type="Proteomes" id="UP000501812">
    <property type="component" value="Chromosome"/>
</dbReference>
<comment type="similarity">
    <text evidence="1">Belongs to the HipA Ser/Thr kinase family.</text>
</comment>
<dbReference type="PANTHER" id="PTHR37419:SF8">
    <property type="entry name" value="TOXIN YJJJ"/>
    <property type="match status" value="1"/>
</dbReference>
<dbReference type="Pfam" id="PF07804">
    <property type="entry name" value="HipA_C"/>
    <property type="match status" value="1"/>
</dbReference>
<evidence type="ECO:0000256" key="1">
    <source>
        <dbReference type="ARBA" id="ARBA00010164"/>
    </source>
</evidence>
<dbReference type="AlphaFoldDB" id="A0A858RQY5"/>
<dbReference type="PANTHER" id="PTHR37419">
    <property type="entry name" value="SERINE/THREONINE-PROTEIN KINASE TOXIN HIPA"/>
    <property type="match status" value="1"/>
</dbReference>